<feature type="region of interest" description="Disordered" evidence="2">
    <location>
        <begin position="174"/>
        <end position="203"/>
    </location>
</feature>
<name>A0A516SI73_9NEIS</name>
<gene>
    <name evidence="4" type="ORF">FNU76_16690</name>
</gene>
<dbReference type="KEGG" id="cari:FNU76_16690"/>
<organism evidence="4 5">
    <name type="scientific">Chitinimonas arctica</name>
    <dbReference type="NCBI Taxonomy" id="2594795"/>
    <lineage>
        <taxon>Bacteria</taxon>
        <taxon>Pseudomonadati</taxon>
        <taxon>Pseudomonadota</taxon>
        <taxon>Betaproteobacteria</taxon>
        <taxon>Neisseriales</taxon>
        <taxon>Chitinibacteraceae</taxon>
        <taxon>Chitinimonas</taxon>
    </lineage>
</organism>
<protein>
    <recommendedName>
        <fullName evidence="6">DUF2802 domain-containing protein</fullName>
    </recommendedName>
</protein>
<evidence type="ECO:0000313" key="4">
    <source>
        <dbReference type="EMBL" id="QDQ27850.1"/>
    </source>
</evidence>
<feature type="transmembrane region" description="Helical" evidence="3">
    <location>
        <begin position="20"/>
        <end position="45"/>
    </location>
</feature>
<dbReference type="RefSeq" id="WP_144279238.1">
    <property type="nucleotide sequence ID" value="NZ_CP041730.1"/>
</dbReference>
<accession>A0A516SI73</accession>
<sequence>MLKRIVIAIRGGVGGGMSAVMVLLLVVLIAAVCLAGFLGGLAVAAKRGQLQEQSLIKQTALAKQGQAKLRAEKEALAHETEALKSRTDMQEKDIATLKQLVEHARIEREATERVLAEVRDSLRAGAQANPKAEQAVKGALLKFGNRECELQGSAVKSKDDVKCLNLRGAIDAMNSGPGGYSKPAAAPTPAPAAKPVPVKPAGH</sequence>
<reference evidence="5" key="1">
    <citation type="submission" date="2019-07" db="EMBL/GenBank/DDBJ databases">
        <title>Chitinimonas sp. nov., isolated from Ny-Alesund, arctica soil.</title>
        <authorList>
            <person name="Xu Q."/>
            <person name="Peng F."/>
        </authorList>
    </citation>
    <scope>NUCLEOTIDE SEQUENCE [LARGE SCALE GENOMIC DNA]</scope>
    <source>
        <strain evidence="5">R3-44</strain>
    </source>
</reference>
<feature type="coiled-coil region" evidence="1">
    <location>
        <begin position="66"/>
        <end position="114"/>
    </location>
</feature>
<dbReference type="OrthoDB" id="9912249at2"/>
<keyword evidence="3" id="KW-0812">Transmembrane</keyword>
<keyword evidence="3" id="KW-1133">Transmembrane helix</keyword>
<evidence type="ECO:0000313" key="5">
    <source>
        <dbReference type="Proteomes" id="UP000317550"/>
    </source>
</evidence>
<keyword evidence="1" id="KW-0175">Coiled coil</keyword>
<evidence type="ECO:0000256" key="1">
    <source>
        <dbReference type="SAM" id="Coils"/>
    </source>
</evidence>
<keyword evidence="3" id="KW-0472">Membrane</keyword>
<dbReference type="Proteomes" id="UP000317550">
    <property type="component" value="Chromosome"/>
</dbReference>
<dbReference type="EMBL" id="CP041730">
    <property type="protein sequence ID" value="QDQ27850.1"/>
    <property type="molecule type" value="Genomic_DNA"/>
</dbReference>
<feature type="compositionally biased region" description="Pro residues" evidence="2">
    <location>
        <begin position="186"/>
        <end position="203"/>
    </location>
</feature>
<evidence type="ECO:0008006" key="6">
    <source>
        <dbReference type="Google" id="ProtNLM"/>
    </source>
</evidence>
<keyword evidence="5" id="KW-1185">Reference proteome</keyword>
<evidence type="ECO:0000256" key="2">
    <source>
        <dbReference type="SAM" id="MobiDB-lite"/>
    </source>
</evidence>
<dbReference type="AlphaFoldDB" id="A0A516SI73"/>
<proteinExistence type="predicted"/>
<evidence type="ECO:0000256" key="3">
    <source>
        <dbReference type="SAM" id="Phobius"/>
    </source>
</evidence>